<dbReference type="PANTHER" id="PTHR34137">
    <property type="entry name" value="EXODEOXYRIBONUCLEASE 7 SMALL SUBUNIT"/>
    <property type="match status" value="1"/>
</dbReference>
<dbReference type="EMBL" id="CADCWC010000006">
    <property type="protein sequence ID" value="CAA9518185.1"/>
    <property type="molecule type" value="Genomic_DNA"/>
</dbReference>
<reference evidence="7" key="1">
    <citation type="submission" date="2020-02" db="EMBL/GenBank/DDBJ databases">
        <authorList>
            <person name="Meier V. D."/>
        </authorList>
    </citation>
    <scope>NUCLEOTIDE SEQUENCE</scope>
    <source>
        <strain evidence="7">AVDCRST_MAG79</strain>
    </source>
</reference>
<comment type="similarity">
    <text evidence="1 6">Belongs to the XseB family.</text>
</comment>
<dbReference type="PANTHER" id="PTHR34137:SF1">
    <property type="entry name" value="EXODEOXYRIBONUCLEASE 7 SMALL SUBUNIT"/>
    <property type="match status" value="1"/>
</dbReference>
<dbReference type="GO" id="GO:0006308">
    <property type="term" value="P:DNA catabolic process"/>
    <property type="evidence" value="ECO:0007669"/>
    <property type="project" value="UniProtKB-UniRule"/>
</dbReference>
<dbReference type="NCBIfam" id="TIGR01280">
    <property type="entry name" value="xseB"/>
    <property type="match status" value="1"/>
</dbReference>
<dbReference type="NCBIfam" id="NF002139">
    <property type="entry name" value="PRK00977.1-3"/>
    <property type="match status" value="1"/>
</dbReference>
<keyword evidence="2 6" id="KW-0963">Cytoplasm</keyword>
<evidence type="ECO:0000256" key="4">
    <source>
        <dbReference type="ARBA" id="ARBA00022801"/>
    </source>
</evidence>
<dbReference type="InterPro" id="IPR037004">
    <property type="entry name" value="Exonuc_VII_ssu_sf"/>
</dbReference>
<dbReference type="InterPro" id="IPR003761">
    <property type="entry name" value="Exonuc_VII_S"/>
</dbReference>
<dbReference type="SUPFAM" id="SSF116842">
    <property type="entry name" value="XseB-like"/>
    <property type="match status" value="1"/>
</dbReference>
<evidence type="ECO:0000256" key="5">
    <source>
        <dbReference type="ARBA" id="ARBA00022839"/>
    </source>
</evidence>
<keyword evidence="3 6" id="KW-0540">Nuclease</keyword>
<comment type="subcellular location">
    <subcellularLocation>
        <location evidence="6">Cytoplasm</location>
    </subcellularLocation>
</comment>
<gene>
    <name evidence="6" type="primary">xseB</name>
    <name evidence="7" type="ORF">AVDCRST_MAG79-39</name>
</gene>
<evidence type="ECO:0000256" key="6">
    <source>
        <dbReference type="HAMAP-Rule" id="MF_00337"/>
    </source>
</evidence>
<organism evidence="7">
    <name type="scientific">uncultured Thermoleophilia bacterium</name>
    <dbReference type="NCBI Taxonomy" id="1497501"/>
    <lineage>
        <taxon>Bacteria</taxon>
        <taxon>Bacillati</taxon>
        <taxon>Actinomycetota</taxon>
        <taxon>Thermoleophilia</taxon>
        <taxon>environmental samples</taxon>
    </lineage>
</organism>
<dbReference type="AlphaFoldDB" id="A0A6J4TAL3"/>
<evidence type="ECO:0000256" key="1">
    <source>
        <dbReference type="ARBA" id="ARBA00009998"/>
    </source>
</evidence>
<dbReference type="PIRSF" id="PIRSF006488">
    <property type="entry name" value="Exonuc_VII_S"/>
    <property type="match status" value="1"/>
</dbReference>
<dbReference type="GO" id="GO:0009318">
    <property type="term" value="C:exodeoxyribonuclease VII complex"/>
    <property type="evidence" value="ECO:0007669"/>
    <property type="project" value="UniProtKB-UniRule"/>
</dbReference>
<proteinExistence type="inferred from homology"/>
<dbReference type="HAMAP" id="MF_00337">
    <property type="entry name" value="Exonuc_7_S"/>
    <property type="match status" value="1"/>
</dbReference>
<dbReference type="Gene3D" id="1.10.287.1040">
    <property type="entry name" value="Exonuclease VII, small subunit"/>
    <property type="match status" value="1"/>
</dbReference>
<evidence type="ECO:0000256" key="3">
    <source>
        <dbReference type="ARBA" id="ARBA00022722"/>
    </source>
</evidence>
<name>A0A6J4TAL3_9ACTN</name>
<evidence type="ECO:0000256" key="2">
    <source>
        <dbReference type="ARBA" id="ARBA00022490"/>
    </source>
</evidence>
<dbReference type="Pfam" id="PF02609">
    <property type="entry name" value="Exonuc_VII_S"/>
    <property type="match status" value="1"/>
</dbReference>
<keyword evidence="5 6" id="KW-0269">Exonuclease</keyword>
<dbReference type="EC" id="3.1.11.6" evidence="6"/>
<dbReference type="GO" id="GO:0005829">
    <property type="term" value="C:cytosol"/>
    <property type="evidence" value="ECO:0007669"/>
    <property type="project" value="TreeGrafter"/>
</dbReference>
<sequence>MTEAIDLTFEQARAELDDIVRRLEGGGTTLDEALALWERGEALHRHCVRVLTAAEERLRAVRPPTHEDPVPPG</sequence>
<dbReference type="GO" id="GO:0008855">
    <property type="term" value="F:exodeoxyribonuclease VII activity"/>
    <property type="evidence" value="ECO:0007669"/>
    <property type="project" value="UniProtKB-UniRule"/>
</dbReference>
<comment type="subunit">
    <text evidence="6">Heterooligomer composed of large and small subunits.</text>
</comment>
<evidence type="ECO:0000313" key="7">
    <source>
        <dbReference type="EMBL" id="CAA9518185.1"/>
    </source>
</evidence>
<comment type="function">
    <text evidence="6">Bidirectionally degrades single-stranded DNA into large acid-insoluble oligonucleotides, which are then degraded further into small acid-soluble oligonucleotides.</text>
</comment>
<keyword evidence="4 6" id="KW-0378">Hydrolase</keyword>
<protein>
    <recommendedName>
        <fullName evidence="6">Exodeoxyribonuclease 7 small subunit</fullName>
        <ecNumber evidence="6">3.1.11.6</ecNumber>
    </recommendedName>
    <alternativeName>
        <fullName evidence="6">Exodeoxyribonuclease VII small subunit</fullName>
        <shortName evidence="6">Exonuclease VII small subunit</shortName>
    </alternativeName>
</protein>
<comment type="catalytic activity">
    <reaction evidence="6">
        <text>Exonucleolytic cleavage in either 5'- to 3'- or 3'- to 5'-direction to yield nucleoside 5'-phosphates.</text>
        <dbReference type="EC" id="3.1.11.6"/>
    </reaction>
</comment>
<accession>A0A6J4TAL3</accession>